<keyword evidence="1" id="KW-1133">Transmembrane helix</keyword>
<dbReference type="OrthoDB" id="1426675at2"/>
<evidence type="ECO:0000256" key="1">
    <source>
        <dbReference type="SAM" id="Phobius"/>
    </source>
</evidence>
<organism evidence="2 3">
    <name type="scientific">Gillisia mitskevichiae</name>
    <dbReference type="NCBI Taxonomy" id="270921"/>
    <lineage>
        <taxon>Bacteria</taxon>
        <taxon>Pseudomonadati</taxon>
        <taxon>Bacteroidota</taxon>
        <taxon>Flavobacteriia</taxon>
        <taxon>Flavobacteriales</taxon>
        <taxon>Flavobacteriaceae</taxon>
        <taxon>Gillisia</taxon>
    </lineage>
</organism>
<dbReference type="Proteomes" id="UP000276282">
    <property type="component" value="Unassembled WGS sequence"/>
</dbReference>
<keyword evidence="1" id="KW-0812">Transmembrane</keyword>
<feature type="transmembrane region" description="Helical" evidence="1">
    <location>
        <begin position="302"/>
        <end position="321"/>
    </location>
</feature>
<dbReference type="RefSeq" id="WP_121346200.1">
    <property type="nucleotide sequence ID" value="NZ_RBLG01000003.1"/>
</dbReference>
<reference evidence="2 3" key="1">
    <citation type="submission" date="2018-10" db="EMBL/GenBank/DDBJ databases">
        <title>Genomic Encyclopedia of Archaeal and Bacterial Type Strains, Phase II (KMG-II): from individual species to whole genera.</title>
        <authorList>
            <person name="Goeker M."/>
        </authorList>
    </citation>
    <scope>NUCLEOTIDE SEQUENCE [LARGE SCALE GENOMIC DNA]</scope>
    <source>
        <strain evidence="2 3">DSM 19839</strain>
    </source>
</reference>
<evidence type="ECO:0000313" key="3">
    <source>
        <dbReference type="Proteomes" id="UP000276282"/>
    </source>
</evidence>
<protein>
    <recommendedName>
        <fullName evidence="4">Glucosyltransferase GtrII-like protein</fullName>
    </recommendedName>
</protein>
<evidence type="ECO:0000313" key="2">
    <source>
        <dbReference type="EMBL" id="RKS50598.1"/>
    </source>
</evidence>
<proteinExistence type="predicted"/>
<feature type="transmembrane region" description="Helical" evidence="1">
    <location>
        <begin position="361"/>
        <end position="382"/>
    </location>
</feature>
<gene>
    <name evidence="2" type="ORF">BC962_2369</name>
</gene>
<feature type="transmembrane region" description="Helical" evidence="1">
    <location>
        <begin position="67"/>
        <end position="85"/>
    </location>
</feature>
<feature type="transmembrane region" description="Helical" evidence="1">
    <location>
        <begin position="97"/>
        <end position="114"/>
    </location>
</feature>
<keyword evidence="1" id="KW-0472">Membrane</keyword>
<feature type="transmembrane region" description="Helical" evidence="1">
    <location>
        <begin position="120"/>
        <end position="138"/>
    </location>
</feature>
<accession>A0A495PMA5</accession>
<dbReference type="AlphaFoldDB" id="A0A495PMA5"/>
<name>A0A495PMA5_9FLAO</name>
<sequence length="523" mass="62237">MDSIKKLTYILYFIGNFMMLTYSGIFWDDWTLYNMNDEGIMNQFYGNGVVVFGYMHIFLQNLINTPLIYHFCTIILQLLSIFILFKIIDKFKYKNSIFLYFGILVYSVLPLFDAKITMIVLPYTLCLTLFITATYFLIIYKFERIFLFRILSLILFFISFFTTSLIFFYLIPLLLIIFYEDLRFIIEHKIKKIKVVFNILIKSIISHIDFIIMPVIFWIVRALYFSPSLQYKEMNYNEIKLESFFEIPYRLIRSIYAFFITLYPLLKELFQNLEFILLFVILSGFIFFKLSRFNLNLKSTKTKFLIGLIVCFIGLFPYILVDKYPTFTGYSSRHQLLIGFGISLLVVNLIFYISSKTIRNLTLAMSIGLFVILNIIIQFNYFKGFMKQVVVNNYLESQNFSRDFPQTILYKDNTSNFTHKGNPSSFYELSGILKLSHPKENIMLIQRNEFISNNQDSTFKKLTPYFFSYNLSNYHLVNPNLELEISYSKKSLPIYPLVTYYGDYLSGNKERWTEYFDFNLKVL</sequence>
<dbReference type="EMBL" id="RBLG01000003">
    <property type="protein sequence ID" value="RKS50598.1"/>
    <property type="molecule type" value="Genomic_DNA"/>
</dbReference>
<feature type="transmembrane region" description="Helical" evidence="1">
    <location>
        <begin position="336"/>
        <end position="354"/>
    </location>
</feature>
<feature type="transmembrane region" description="Helical" evidence="1">
    <location>
        <begin position="150"/>
        <end position="179"/>
    </location>
</feature>
<feature type="transmembrane region" description="Helical" evidence="1">
    <location>
        <begin position="7"/>
        <end position="27"/>
    </location>
</feature>
<evidence type="ECO:0008006" key="4">
    <source>
        <dbReference type="Google" id="ProtNLM"/>
    </source>
</evidence>
<feature type="transmembrane region" description="Helical" evidence="1">
    <location>
        <begin position="199"/>
        <end position="226"/>
    </location>
</feature>
<feature type="transmembrane region" description="Helical" evidence="1">
    <location>
        <begin position="272"/>
        <end position="290"/>
    </location>
</feature>
<comment type="caution">
    <text evidence="2">The sequence shown here is derived from an EMBL/GenBank/DDBJ whole genome shotgun (WGS) entry which is preliminary data.</text>
</comment>
<keyword evidence="3" id="KW-1185">Reference proteome</keyword>